<comment type="similarity">
    <text evidence="1">Belongs to the PrpD family.</text>
</comment>
<feature type="domain" description="MmgE/PrpD C-terminal" evidence="3">
    <location>
        <begin position="271"/>
        <end position="437"/>
    </location>
</feature>
<evidence type="ECO:0000259" key="2">
    <source>
        <dbReference type="Pfam" id="PF03972"/>
    </source>
</evidence>
<dbReference type="PANTHER" id="PTHR16943:SF8">
    <property type="entry name" value="2-METHYLCITRATE DEHYDRATASE"/>
    <property type="match status" value="1"/>
</dbReference>
<dbReference type="STRING" id="572547.Amico_1706"/>
<gene>
    <name evidence="4" type="ordered locus">Amico_1706</name>
</gene>
<dbReference type="InterPro" id="IPR045336">
    <property type="entry name" value="MmgE_PrpD_N"/>
</dbReference>
<dbReference type="SUPFAM" id="SSF103378">
    <property type="entry name" value="2-methylcitrate dehydratase PrpD"/>
    <property type="match status" value="1"/>
</dbReference>
<dbReference type="Pfam" id="PF19305">
    <property type="entry name" value="MmgE_PrpD_C"/>
    <property type="match status" value="1"/>
</dbReference>
<evidence type="ECO:0000313" key="5">
    <source>
        <dbReference type="Proteomes" id="UP000002366"/>
    </source>
</evidence>
<dbReference type="InterPro" id="IPR045337">
    <property type="entry name" value="MmgE_PrpD_C"/>
</dbReference>
<feature type="domain" description="MmgE/PrpD N-terminal" evidence="2">
    <location>
        <begin position="8"/>
        <end position="251"/>
    </location>
</feature>
<dbReference type="InterPro" id="IPR042183">
    <property type="entry name" value="MmgE/PrpD_sf_1"/>
</dbReference>
<dbReference type="Gene3D" id="3.30.1330.120">
    <property type="entry name" value="2-methylcitrate dehydratase PrpD"/>
    <property type="match status" value="1"/>
</dbReference>
<dbReference type="KEGG" id="aco:Amico_1706"/>
<dbReference type="EMBL" id="CP001997">
    <property type="protein sequence ID" value="ADE57822.1"/>
    <property type="molecule type" value="Genomic_DNA"/>
</dbReference>
<reference evidence="4 5" key="1">
    <citation type="journal article" date="2010" name="Stand. Genomic Sci.">
        <title>Complete genome sequence of Aminobacterium colombiense type strain (ALA-1).</title>
        <authorList>
            <person name="Chertkov O."/>
            <person name="Sikorski J."/>
            <person name="Brambilla E."/>
            <person name="Lapidus A."/>
            <person name="Copeland A."/>
            <person name="Glavina Del Rio T."/>
            <person name="Nolan M."/>
            <person name="Lucas S."/>
            <person name="Tice H."/>
            <person name="Cheng J.F."/>
            <person name="Han C."/>
            <person name="Detter J.C."/>
            <person name="Bruce D."/>
            <person name="Tapia R."/>
            <person name="Goodwin L."/>
            <person name="Pitluck S."/>
            <person name="Liolios K."/>
            <person name="Ivanova N."/>
            <person name="Mavromatis K."/>
            <person name="Ovchinnikova G."/>
            <person name="Pati A."/>
            <person name="Chen A."/>
            <person name="Palaniappan K."/>
            <person name="Land M."/>
            <person name="Hauser L."/>
            <person name="Chang Y.J."/>
            <person name="Jeffries C.D."/>
            <person name="Spring S."/>
            <person name="Rohde M."/>
            <person name="Goker M."/>
            <person name="Bristow J."/>
            <person name="Eisen J.A."/>
            <person name="Markowitz V."/>
            <person name="Hugenholtz P."/>
            <person name="Kyrpides N.C."/>
            <person name="Klenk H.P."/>
        </authorList>
    </citation>
    <scope>NUCLEOTIDE SEQUENCE [LARGE SCALE GENOMIC DNA]</scope>
    <source>
        <strain evidence="5">DSM 12261 / ALA-1</strain>
    </source>
</reference>
<keyword evidence="5" id="KW-1185">Reference proteome</keyword>
<dbReference type="PANTHER" id="PTHR16943">
    <property type="entry name" value="2-METHYLCITRATE DEHYDRATASE-RELATED"/>
    <property type="match status" value="1"/>
</dbReference>
<dbReference type="HOGENOM" id="CLU_026574_3_1_0"/>
<dbReference type="AlphaFoldDB" id="D5EGZ0"/>
<dbReference type="RefSeq" id="WP_013049084.1">
    <property type="nucleotide sequence ID" value="NC_014011.1"/>
</dbReference>
<name>D5EGZ0_AMICL</name>
<dbReference type="Proteomes" id="UP000002366">
    <property type="component" value="Chromosome"/>
</dbReference>
<dbReference type="eggNOG" id="COG2079">
    <property type="taxonomic scope" value="Bacteria"/>
</dbReference>
<sequence length="456" mass="49494">MSDKTFSRKLAEFAADTSFSSLPEAIVHQARRCLLDTVGVIIAGSAMADSAQAIQGFVKKCAPAGKASVIGTLLKTDSAHAALANGVAAHALELDDGSKYATYHPGASMIPAALALAEERGATVEDVLLAIALGYEVSLRIGTSVNPSHYLKGFHPTGTVGTFGTTVVSASLLGLNADELVSAIGIVGSLASGINQYEIDGSFVKHLHPGNAARNGMFAALLAQNGFTGPEEILEGRLGFAHCFSDTFNPSILEKDLGEKWEFQKIYFKPYCSCRYVHYAVEAVENILRGHPMTMDDIQSIRVLTHKNAKQGSDIPDYQTVLHARLSLQYGMGSMIVRGRAGLQEYTEESIKDERVKKIASLIEIEADPEIQKTYPEIRTTIVEITDTDGQIFASRVDYAKGDPLNPMSDEDLMDKFRDVTQTVLTAGRQKKVMDWIMDEGTLTNPIQELTDMLLW</sequence>
<protein>
    <submittedName>
        <fullName evidence="4">MmgE/PrpD family protein</fullName>
    </submittedName>
</protein>
<evidence type="ECO:0000313" key="4">
    <source>
        <dbReference type="EMBL" id="ADE57822.1"/>
    </source>
</evidence>
<organism evidence="4 5">
    <name type="scientific">Aminobacterium colombiense (strain DSM 12261 / ALA-1)</name>
    <dbReference type="NCBI Taxonomy" id="572547"/>
    <lineage>
        <taxon>Bacteria</taxon>
        <taxon>Thermotogati</taxon>
        <taxon>Synergistota</taxon>
        <taxon>Synergistia</taxon>
        <taxon>Synergistales</taxon>
        <taxon>Aminobacteriaceae</taxon>
        <taxon>Aminobacterium</taxon>
    </lineage>
</organism>
<dbReference type="Pfam" id="PF03972">
    <property type="entry name" value="MmgE_PrpD_N"/>
    <property type="match status" value="1"/>
</dbReference>
<evidence type="ECO:0000259" key="3">
    <source>
        <dbReference type="Pfam" id="PF19305"/>
    </source>
</evidence>
<dbReference type="InterPro" id="IPR005656">
    <property type="entry name" value="MmgE_PrpD"/>
</dbReference>
<accession>D5EGZ0</accession>
<dbReference type="Gene3D" id="1.10.4100.10">
    <property type="entry name" value="2-methylcitrate dehydratase PrpD"/>
    <property type="match status" value="1"/>
</dbReference>
<evidence type="ECO:0000256" key="1">
    <source>
        <dbReference type="ARBA" id="ARBA00006174"/>
    </source>
</evidence>
<dbReference type="GO" id="GO:0016829">
    <property type="term" value="F:lyase activity"/>
    <property type="evidence" value="ECO:0007669"/>
    <property type="project" value="InterPro"/>
</dbReference>
<dbReference type="InterPro" id="IPR042188">
    <property type="entry name" value="MmgE/PrpD_sf_2"/>
</dbReference>
<proteinExistence type="inferred from homology"/>
<dbReference type="InterPro" id="IPR036148">
    <property type="entry name" value="MmgE/PrpD_sf"/>
</dbReference>